<reference evidence="4 5" key="1">
    <citation type="journal article" date="2020" name="Biotechnol. Biofuels">
        <title>New insights from the biogas microbiome by comprehensive genome-resolved metagenomics of nearly 1600 species originating from multiple anaerobic digesters.</title>
        <authorList>
            <person name="Campanaro S."/>
            <person name="Treu L."/>
            <person name="Rodriguez-R L.M."/>
            <person name="Kovalovszki A."/>
            <person name="Ziels R.M."/>
            <person name="Maus I."/>
            <person name="Zhu X."/>
            <person name="Kougias P.G."/>
            <person name="Basile A."/>
            <person name="Luo G."/>
            <person name="Schluter A."/>
            <person name="Konstantinidis K.T."/>
            <person name="Angelidaki I."/>
        </authorList>
    </citation>
    <scope>NUCLEOTIDE SEQUENCE [LARGE SCALE GENOMIC DNA]</scope>
    <source>
        <strain evidence="4">AS22ysBPME_79</strain>
    </source>
</reference>
<dbReference type="PANTHER" id="PTHR40704:SF1">
    <property type="entry name" value="TRANSCRIPTION ELONGATION FACTOR SPT4"/>
    <property type="match status" value="1"/>
</dbReference>
<keyword evidence="1 2" id="KW-0804">Transcription</keyword>
<feature type="binding site" evidence="2">
    <location>
        <position position="8"/>
    </location>
    <ligand>
        <name>Zn(2+)</name>
        <dbReference type="ChEBI" id="CHEBI:29105"/>
    </ligand>
</feature>
<gene>
    <name evidence="2" type="primary">spt4</name>
    <name evidence="4" type="ORF">GX950_02075</name>
</gene>
<comment type="subunit">
    <text evidence="2">Heterodimer composed of Spt4 and Spt5.</text>
</comment>
<accession>A0A7K4BZ90</accession>
<dbReference type="SMART" id="SM01389">
    <property type="entry name" value="Spt4"/>
    <property type="match status" value="1"/>
</dbReference>
<name>A0A7K4BZ90_9ARCH</name>
<feature type="binding site" evidence="2">
    <location>
        <position position="11"/>
    </location>
    <ligand>
        <name>Zn(2+)</name>
        <dbReference type="ChEBI" id="CHEBI:29105"/>
    </ligand>
</feature>
<dbReference type="InterPro" id="IPR007178">
    <property type="entry name" value="Spt4_arch"/>
</dbReference>
<evidence type="ECO:0000259" key="3">
    <source>
        <dbReference type="SMART" id="SM01389"/>
    </source>
</evidence>
<keyword evidence="2" id="KW-0805">Transcription regulation</keyword>
<dbReference type="AlphaFoldDB" id="A0A7K4BZ90"/>
<evidence type="ECO:0000256" key="1">
    <source>
        <dbReference type="ARBA" id="ARBA00023163"/>
    </source>
</evidence>
<feature type="domain" description="Spt4/RpoE2 zinc finger" evidence="3">
    <location>
        <begin position="5"/>
        <end position="64"/>
    </location>
</feature>
<dbReference type="PANTHER" id="PTHR40704">
    <property type="entry name" value="TRANSCRIPTION ELONGATION FACTOR SPT4"/>
    <property type="match status" value="1"/>
</dbReference>
<keyword evidence="2" id="KW-0862">Zinc</keyword>
<proteinExistence type="inferred from homology"/>
<dbReference type="HAMAP" id="MF_00949">
    <property type="entry name" value="Spt4_arch"/>
    <property type="match status" value="1"/>
</dbReference>
<dbReference type="InterPro" id="IPR022800">
    <property type="entry name" value="Spt4/RpoE2_Znf"/>
</dbReference>
<sequence length="65" mass="7563">MGTKEKACRNCRFIVEEGDTCPNCGEKTFTTFWRGYVVIMKPEQSEIAQKMEINRKGKFALRLSR</sequence>
<evidence type="ECO:0000313" key="5">
    <source>
        <dbReference type="Proteomes" id="UP000526302"/>
    </source>
</evidence>
<protein>
    <recommendedName>
        <fullName evidence="2">Transcription elongation factor Spt4</fullName>
    </recommendedName>
</protein>
<dbReference type="GO" id="GO:0000428">
    <property type="term" value="C:DNA-directed RNA polymerase complex"/>
    <property type="evidence" value="ECO:0007669"/>
    <property type="project" value="UniProtKB-KW"/>
</dbReference>
<dbReference type="InterPro" id="IPR029040">
    <property type="entry name" value="RPABC4/Spt4"/>
</dbReference>
<keyword evidence="2" id="KW-0479">Metal-binding</keyword>
<dbReference type="InterPro" id="IPR038589">
    <property type="entry name" value="Spt4_dom_sf"/>
</dbReference>
<comment type="caution">
    <text evidence="4">The sequence shown here is derived from an EMBL/GenBank/DDBJ whole genome shotgun (WGS) entry which is preliminary data.</text>
</comment>
<dbReference type="Proteomes" id="UP000526302">
    <property type="component" value="Unassembled WGS sequence"/>
</dbReference>
<comment type="similarity">
    <text evidence="2">Belongs to the archaeal Spt4 family.</text>
</comment>
<evidence type="ECO:0000256" key="2">
    <source>
        <dbReference type="HAMAP-Rule" id="MF_00949"/>
    </source>
</evidence>
<dbReference type="NCBIfam" id="NF041664">
    <property type="entry name" value="RNAP_arch_Epp"/>
    <property type="match status" value="1"/>
</dbReference>
<dbReference type="Pfam" id="PF06093">
    <property type="entry name" value="Spt4"/>
    <property type="match status" value="1"/>
</dbReference>
<organism evidence="4 5">
    <name type="scientific">Candidatus Iainarchaeum sp</name>
    <dbReference type="NCBI Taxonomy" id="3101447"/>
    <lineage>
        <taxon>Archaea</taxon>
        <taxon>Candidatus Iainarchaeota</taxon>
        <taxon>Candidatus Iainarchaeia</taxon>
        <taxon>Candidatus Iainarchaeales</taxon>
        <taxon>Candidatus Iainarchaeaceae</taxon>
        <taxon>Candidatus Iainarchaeum</taxon>
    </lineage>
</organism>
<comment type="function">
    <text evidence="2">Stimulates transcription elongation.</text>
</comment>
<dbReference type="GO" id="GO:0008270">
    <property type="term" value="F:zinc ion binding"/>
    <property type="evidence" value="ECO:0007669"/>
    <property type="project" value="UniProtKB-UniRule"/>
</dbReference>
<feature type="binding site" evidence="2">
    <location>
        <position position="24"/>
    </location>
    <ligand>
        <name>Zn(2+)</name>
        <dbReference type="ChEBI" id="CHEBI:29105"/>
    </ligand>
</feature>
<dbReference type="EMBL" id="JAAZKV010000018">
    <property type="protein sequence ID" value="NMA44574.1"/>
    <property type="molecule type" value="Genomic_DNA"/>
</dbReference>
<dbReference type="Gene3D" id="2.20.28.90">
    <property type="match status" value="1"/>
</dbReference>
<dbReference type="SUPFAM" id="SSF63393">
    <property type="entry name" value="RNA polymerase subunits"/>
    <property type="match status" value="1"/>
</dbReference>
<keyword evidence="4" id="KW-0240">DNA-directed RNA polymerase</keyword>
<feature type="binding site" evidence="2">
    <location>
        <position position="21"/>
    </location>
    <ligand>
        <name>Zn(2+)</name>
        <dbReference type="ChEBI" id="CHEBI:29105"/>
    </ligand>
</feature>
<evidence type="ECO:0000313" key="4">
    <source>
        <dbReference type="EMBL" id="NMA44574.1"/>
    </source>
</evidence>
<dbReference type="GO" id="GO:0006355">
    <property type="term" value="P:regulation of DNA-templated transcription"/>
    <property type="evidence" value="ECO:0007669"/>
    <property type="project" value="UniProtKB-UniRule"/>
</dbReference>